<comment type="caution">
    <text evidence="6">The sequence shown here is derived from an EMBL/GenBank/DDBJ whole genome shotgun (WGS) entry which is preliminary data.</text>
</comment>
<evidence type="ECO:0000259" key="5">
    <source>
        <dbReference type="PROSITE" id="PS50931"/>
    </source>
</evidence>
<keyword evidence="3 6" id="KW-0238">DNA-binding</keyword>
<evidence type="ECO:0000313" key="6">
    <source>
        <dbReference type="EMBL" id="MET4575904.1"/>
    </source>
</evidence>
<dbReference type="InterPro" id="IPR000847">
    <property type="entry name" value="LysR_HTH_N"/>
</dbReference>
<organism evidence="6 7">
    <name type="scientific">Ottowia thiooxydans</name>
    <dbReference type="NCBI Taxonomy" id="219182"/>
    <lineage>
        <taxon>Bacteria</taxon>
        <taxon>Pseudomonadati</taxon>
        <taxon>Pseudomonadota</taxon>
        <taxon>Betaproteobacteria</taxon>
        <taxon>Burkholderiales</taxon>
        <taxon>Comamonadaceae</taxon>
        <taxon>Ottowia</taxon>
    </lineage>
</organism>
<dbReference type="Gene3D" id="1.10.10.10">
    <property type="entry name" value="Winged helix-like DNA-binding domain superfamily/Winged helix DNA-binding domain"/>
    <property type="match status" value="1"/>
</dbReference>
<protein>
    <submittedName>
        <fullName evidence="6">DNA-binding transcriptional LysR family regulator</fullName>
    </submittedName>
</protein>
<gene>
    <name evidence="6" type="ORF">ABIE13_001004</name>
</gene>
<dbReference type="InterPro" id="IPR036390">
    <property type="entry name" value="WH_DNA-bd_sf"/>
</dbReference>
<dbReference type="Gene3D" id="3.40.190.290">
    <property type="match status" value="1"/>
</dbReference>
<dbReference type="SUPFAM" id="SSF53850">
    <property type="entry name" value="Periplasmic binding protein-like II"/>
    <property type="match status" value="1"/>
</dbReference>
<name>A0ABV2Q4E3_9BURK</name>
<evidence type="ECO:0000256" key="2">
    <source>
        <dbReference type="ARBA" id="ARBA00023015"/>
    </source>
</evidence>
<dbReference type="GO" id="GO:0003677">
    <property type="term" value="F:DNA binding"/>
    <property type="evidence" value="ECO:0007669"/>
    <property type="project" value="UniProtKB-KW"/>
</dbReference>
<evidence type="ECO:0000256" key="1">
    <source>
        <dbReference type="ARBA" id="ARBA00009437"/>
    </source>
</evidence>
<dbReference type="SUPFAM" id="SSF46785">
    <property type="entry name" value="Winged helix' DNA-binding domain"/>
    <property type="match status" value="1"/>
</dbReference>
<reference evidence="6 7" key="1">
    <citation type="submission" date="2024-06" db="EMBL/GenBank/DDBJ databases">
        <title>Sorghum-associated microbial communities from plants grown in Nebraska, USA.</title>
        <authorList>
            <person name="Schachtman D."/>
        </authorList>
    </citation>
    <scope>NUCLEOTIDE SEQUENCE [LARGE SCALE GENOMIC DNA]</scope>
    <source>
        <strain evidence="6 7">2709</strain>
    </source>
</reference>
<dbReference type="InterPro" id="IPR005119">
    <property type="entry name" value="LysR_subst-bd"/>
</dbReference>
<accession>A0ABV2Q4E3</accession>
<dbReference type="EMBL" id="JBEPSH010000002">
    <property type="protein sequence ID" value="MET4575904.1"/>
    <property type="molecule type" value="Genomic_DNA"/>
</dbReference>
<dbReference type="InterPro" id="IPR050950">
    <property type="entry name" value="HTH-type_LysR_regulators"/>
</dbReference>
<proteinExistence type="inferred from homology"/>
<dbReference type="RefSeq" id="WP_354441679.1">
    <property type="nucleotide sequence ID" value="NZ_JBEPSH010000002.1"/>
</dbReference>
<dbReference type="Pfam" id="PF03466">
    <property type="entry name" value="LysR_substrate"/>
    <property type="match status" value="1"/>
</dbReference>
<keyword evidence="4" id="KW-0804">Transcription</keyword>
<dbReference type="PROSITE" id="PS50931">
    <property type="entry name" value="HTH_LYSR"/>
    <property type="match status" value="1"/>
</dbReference>
<dbReference type="Pfam" id="PF00126">
    <property type="entry name" value="HTH_1"/>
    <property type="match status" value="1"/>
</dbReference>
<dbReference type="PANTHER" id="PTHR30419">
    <property type="entry name" value="HTH-TYPE TRANSCRIPTIONAL REGULATOR YBHD"/>
    <property type="match status" value="1"/>
</dbReference>
<dbReference type="Proteomes" id="UP001549320">
    <property type="component" value="Unassembled WGS sequence"/>
</dbReference>
<evidence type="ECO:0000256" key="3">
    <source>
        <dbReference type="ARBA" id="ARBA00023125"/>
    </source>
</evidence>
<sequence>MAQRVTIRQMECFIAVAEAGHFTVAASRLALAQPALTATIQKLEGELGVKLFNRSARHVELTEAGRDLLPIAERLLQDLDHTVSDMRGFARGSRGHVSVVAAPSALEAILAPAIEAFTQKHPEVRITIRDAAADEVRKRVQSRSADFGLTSRTVDDASLVFETLAHDHLGLVCSPHHPLAQLGDQLSWDQLKGHELVGHTLDTSTRQQLQTAPDLGLILAEPKYQVSSVTSLHWMIRGGLRVAIVPALVAALPMLRDLSFRALTAPLIRRDVGLLFRRDMELSPVAERLAQECRKVSGELASRST</sequence>
<dbReference type="PANTHER" id="PTHR30419:SF8">
    <property type="entry name" value="NITROGEN ASSIMILATION TRANSCRIPTIONAL ACTIVATOR-RELATED"/>
    <property type="match status" value="1"/>
</dbReference>
<keyword evidence="2" id="KW-0805">Transcription regulation</keyword>
<feature type="domain" description="HTH lysR-type" evidence="5">
    <location>
        <begin position="5"/>
        <end position="62"/>
    </location>
</feature>
<dbReference type="PRINTS" id="PR00039">
    <property type="entry name" value="HTHLYSR"/>
</dbReference>
<evidence type="ECO:0000313" key="7">
    <source>
        <dbReference type="Proteomes" id="UP001549320"/>
    </source>
</evidence>
<comment type="similarity">
    <text evidence="1">Belongs to the LysR transcriptional regulatory family.</text>
</comment>
<keyword evidence="7" id="KW-1185">Reference proteome</keyword>
<evidence type="ECO:0000256" key="4">
    <source>
        <dbReference type="ARBA" id="ARBA00023163"/>
    </source>
</evidence>
<dbReference type="InterPro" id="IPR036388">
    <property type="entry name" value="WH-like_DNA-bd_sf"/>
</dbReference>